<dbReference type="AlphaFoldDB" id="A0A3E0HWG6"/>
<keyword evidence="1" id="KW-0472">Membrane</keyword>
<gene>
    <name evidence="2" type="ORF">C7448_104208</name>
</gene>
<feature type="transmembrane region" description="Helical" evidence="1">
    <location>
        <begin position="88"/>
        <end position="105"/>
    </location>
</feature>
<feature type="transmembrane region" description="Helical" evidence="1">
    <location>
        <begin position="63"/>
        <end position="82"/>
    </location>
</feature>
<accession>A0A3E0HWG6</accession>
<feature type="transmembrane region" description="Helical" evidence="1">
    <location>
        <begin position="143"/>
        <end position="161"/>
    </location>
</feature>
<dbReference type="RefSeq" id="WP_115901184.1">
    <property type="nucleotide sequence ID" value="NZ_QUNS01000004.1"/>
</dbReference>
<sequence length="162" mass="18813">MGENKETNEILQQILKLMAKNEVRIDTKERMSEGDGLIKKAEKEGEDAANKLQTIFDRIHDKLFTINSILIALYIGFAKFPADNPLFSLWYVLLPIGSIFYLVYIEISQMSIFRHASQRMNWNFSTDVEKYGRMINRQNLKSLLAWIITILLVIFLAIKVLI</sequence>
<protein>
    <submittedName>
        <fullName evidence="2">Uncharacterized protein</fullName>
    </submittedName>
</protein>
<evidence type="ECO:0000256" key="1">
    <source>
        <dbReference type="SAM" id="Phobius"/>
    </source>
</evidence>
<keyword evidence="3" id="KW-1185">Reference proteome</keyword>
<evidence type="ECO:0000313" key="2">
    <source>
        <dbReference type="EMBL" id="REH50596.1"/>
    </source>
</evidence>
<keyword evidence="1" id="KW-0812">Transmembrane</keyword>
<name>A0A3E0HWG6_9FLAO</name>
<proteinExistence type="predicted"/>
<dbReference type="Proteomes" id="UP000256884">
    <property type="component" value="Unassembled WGS sequence"/>
</dbReference>
<dbReference type="OrthoDB" id="796230at2"/>
<keyword evidence="1" id="KW-1133">Transmembrane helix</keyword>
<dbReference type="EMBL" id="QUNS01000004">
    <property type="protein sequence ID" value="REH50596.1"/>
    <property type="molecule type" value="Genomic_DNA"/>
</dbReference>
<comment type="caution">
    <text evidence="2">The sequence shown here is derived from an EMBL/GenBank/DDBJ whole genome shotgun (WGS) entry which is preliminary data.</text>
</comment>
<reference evidence="2 3" key="1">
    <citation type="submission" date="2018-08" db="EMBL/GenBank/DDBJ databases">
        <title>Genomic Encyclopedia of Type Strains, Phase IV (KMG-IV): sequencing the most valuable type-strain genomes for metagenomic binning, comparative biology and taxonomic classification.</title>
        <authorList>
            <person name="Goeker M."/>
        </authorList>
    </citation>
    <scope>NUCLEOTIDE SEQUENCE [LARGE SCALE GENOMIC DNA]</scope>
    <source>
        <strain evidence="2 3">DSM 18841</strain>
    </source>
</reference>
<organism evidence="2 3">
    <name type="scientific">Tenacibaculum gallaicum</name>
    <dbReference type="NCBI Taxonomy" id="561505"/>
    <lineage>
        <taxon>Bacteria</taxon>
        <taxon>Pseudomonadati</taxon>
        <taxon>Bacteroidota</taxon>
        <taxon>Flavobacteriia</taxon>
        <taxon>Flavobacteriales</taxon>
        <taxon>Flavobacteriaceae</taxon>
        <taxon>Tenacibaculum</taxon>
    </lineage>
</organism>
<evidence type="ECO:0000313" key="3">
    <source>
        <dbReference type="Proteomes" id="UP000256884"/>
    </source>
</evidence>